<evidence type="ECO:0000259" key="10">
    <source>
        <dbReference type="PROSITE" id="PS50928"/>
    </source>
</evidence>
<dbReference type="PANTHER" id="PTHR30614">
    <property type="entry name" value="MEMBRANE COMPONENT OF AMINO ACID ABC TRANSPORTER"/>
    <property type="match status" value="1"/>
</dbReference>
<dbReference type="Pfam" id="PF00528">
    <property type="entry name" value="BPD_transp_1"/>
    <property type="match status" value="1"/>
</dbReference>
<dbReference type="Gene3D" id="1.10.3720.10">
    <property type="entry name" value="MetI-like"/>
    <property type="match status" value="1"/>
</dbReference>
<comment type="subcellular location">
    <subcellularLocation>
        <location evidence="1">Cell inner membrane</location>
        <topology evidence="1">Multi-pass membrane protein</topology>
    </subcellularLocation>
    <subcellularLocation>
        <location evidence="9">Cell membrane</location>
        <topology evidence="9">Multi-pass membrane protein</topology>
    </subcellularLocation>
</comment>
<accession>A0ABZ0EDZ9</accession>
<evidence type="ECO:0000256" key="9">
    <source>
        <dbReference type="RuleBase" id="RU363032"/>
    </source>
</evidence>
<name>A0ABZ0EDZ9_9BURK</name>
<keyword evidence="8 9" id="KW-0472">Membrane</keyword>
<reference evidence="11 12" key="1">
    <citation type="submission" date="2023-10" db="EMBL/GenBank/DDBJ databases">
        <title>Surface-active antibiotics is a multifunctional adaptation for post-fire microbes.</title>
        <authorList>
            <person name="Liu M.D."/>
            <person name="Du Y."/>
            <person name="Koupaei S.K."/>
            <person name="Kim N.R."/>
            <person name="Zhang W."/>
            <person name="Traxler M.F."/>
        </authorList>
    </citation>
    <scope>NUCLEOTIDE SEQUENCE [LARGE SCALE GENOMIC DNA]</scope>
    <source>
        <strain evidence="11 12">F3</strain>
    </source>
</reference>
<dbReference type="Proteomes" id="UP001302652">
    <property type="component" value="Chromosome 3"/>
</dbReference>
<comment type="similarity">
    <text evidence="2">Belongs to the binding-protein-dependent transport system permease family. HisMQ subfamily.</text>
</comment>
<keyword evidence="6" id="KW-0029">Amino-acid transport</keyword>
<feature type="transmembrane region" description="Helical" evidence="9">
    <location>
        <begin position="186"/>
        <end position="210"/>
    </location>
</feature>
<keyword evidence="5 9" id="KW-0812">Transmembrane</keyword>
<sequence length="218" mass="23815">MIHDFGIVWLHRDMLLSGLANTVILSVSAALSALLIGALVSTVLVRRARVAGHIVRFLIDVARCTPFLLFAYIVYYGLPSLGLRFDNWGAGVLALIVYHSAYMAEIIGSAWLSLPRDPIEAGHAFGYSGLRLFHRIVMPPLAMNAAPVIGNQIIQIVKDSAFLTIIALPELTNAASAIQSQYFVPFAAFITAMLLYWALCLVVEAFVSVLGRMAEARR</sequence>
<dbReference type="InterPro" id="IPR000515">
    <property type="entry name" value="MetI-like"/>
</dbReference>
<dbReference type="InterPro" id="IPR043429">
    <property type="entry name" value="ArtM/GltK/GlnP/TcyL/YhdX-like"/>
</dbReference>
<evidence type="ECO:0000256" key="3">
    <source>
        <dbReference type="ARBA" id="ARBA00022448"/>
    </source>
</evidence>
<feature type="transmembrane region" description="Helical" evidence="9">
    <location>
        <begin position="57"/>
        <end position="78"/>
    </location>
</feature>
<protein>
    <submittedName>
        <fullName evidence="11">Amino acid ABC transporter permease</fullName>
    </submittedName>
</protein>
<keyword evidence="3 9" id="KW-0813">Transport</keyword>
<dbReference type="PROSITE" id="PS50928">
    <property type="entry name" value="ABC_TM1"/>
    <property type="match status" value="1"/>
</dbReference>
<feature type="transmembrane region" description="Helical" evidence="9">
    <location>
        <begin position="23"/>
        <end position="45"/>
    </location>
</feature>
<dbReference type="RefSeq" id="WP_317016355.1">
    <property type="nucleotide sequence ID" value="NZ_CP136511.1"/>
</dbReference>
<evidence type="ECO:0000313" key="11">
    <source>
        <dbReference type="EMBL" id="WOD14462.1"/>
    </source>
</evidence>
<keyword evidence="12" id="KW-1185">Reference proteome</keyword>
<dbReference type="CDD" id="cd06261">
    <property type="entry name" value="TM_PBP2"/>
    <property type="match status" value="1"/>
</dbReference>
<dbReference type="InterPro" id="IPR035906">
    <property type="entry name" value="MetI-like_sf"/>
</dbReference>
<feature type="transmembrane region" description="Helical" evidence="9">
    <location>
        <begin position="90"/>
        <end position="112"/>
    </location>
</feature>
<evidence type="ECO:0000256" key="1">
    <source>
        <dbReference type="ARBA" id="ARBA00004429"/>
    </source>
</evidence>
<dbReference type="PANTHER" id="PTHR30614:SF0">
    <property type="entry name" value="L-CYSTINE TRANSPORT SYSTEM PERMEASE PROTEIN TCYL"/>
    <property type="match status" value="1"/>
</dbReference>
<evidence type="ECO:0000256" key="4">
    <source>
        <dbReference type="ARBA" id="ARBA00022475"/>
    </source>
</evidence>
<feature type="domain" description="ABC transmembrane type-1" evidence="10">
    <location>
        <begin position="19"/>
        <end position="207"/>
    </location>
</feature>
<evidence type="ECO:0000256" key="6">
    <source>
        <dbReference type="ARBA" id="ARBA00022970"/>
    </source>
</evidence>
<feature type="transmembrane region" description="Helical" evidence="9">
    <location>
        <begin position="132"/>
        <end position="154"/>
    </location>
</feature>
<dbReference type="EMBL" id="CP136511">
    <property type="protein sequence ID" value="WOD14462.1"/>
    <property type="molecule type" value="Genomic_DNA"/>
</dbReference>
<keyword evidence="4" id="KW-1003">Cell membrane</keyword>
<dbReference type="InterPro" id="IPR010065">
    <property type="entry name" value="AA_ABC_transptr_permease_3TM"/>
</dbReference>
<evidence type="ECO:0000256" key="8">
    <source>
        <dbReference type="ARBA" id="ARBA00023136"/>
    </source>
</evidence>
<dbReference type="SUPFAM" id="SSF161098">
    <property type="entry name" value="MetI-like"/>
    <property type="match status" value="1"/>
</dbReference>
<evidence type="ECO:0000313" key="12">
    <source>
        <dbReference type="Proteomes" id="UP001302652"/>
    </source>
</evidence>
<keyword evidence="7 9" id="KW-1133">Transmembrane helix</keyword>
<proteinExistence type="inferred from homology"/>
<evidence type="ECO:0000256" key="7">
    <source>
        <dbReference type="ARBA" id="ARBA00022989"/>
    </source>
</evidence>
<dbReference type="NCBIfam" id="TIGR01726">
    <property type="entry name" value="HEQRo_perm_3TM"/>
    <property type="match status" value="1"/>
</dbReference>
<evidence type="ECO:0000256" key="2">
    <source>
        <dbReference type="ARBA" id="ARBA00010072"/>
    </source>
</evidence>
<evidence type="ECO:0000256" key="5">
    <source>
        <dbReference type="ARBA" id="ARBA00022692"/>
    </source>
</evidence>
<gene>
    <name evidence="11" type="ORF">RW095_03055</name>
</gene>
<organism evidence="11 12">
    <name type="scientific">Paraburkholderia kirstenboschensis</name>
    <dbReference type="NCBI Taxonomy" id="1245436"/>
    <lineage>
        <taxon>Bacteria</taxon>
        <taxon>Pseudomonadati</taxon>
        <taxon>Pseudomonadota</taxon>
        <taxon>Betaproteobacteria</taxon>
        <taxon>Burkholderiales</taxon>
        <taxon>Burkholderiaceae</taxon>
        <taxon>Paraburkholderia</taxon>
    </lineage>
</organism>